<dbReference type="NCBIfam" id="TIGR00608">
    <property type="entry name" value="radc"/>
    <property type="match status" value="1"/>
</dbReference>
<dbReference type="InterPro" id="IPR025657">
    <property type="entry name" value="RadC_JAB"/>
</dbReference>
<keyword evidence="1" id="KW-0645">Protease</keyword>
<organism evidence="7 8">
    <name type="scientific">Pseudomonas nabeulensis</name>
    <dbReference type="NCBI Taxonomy" id="2293833"/>
    <lineage>
        <taxon>Bacteria</taxon>
        <taxon>Pseudomonadati</taxon>
        <taxon>Pseudomonadota</taxon>
        <taxon>Gammaproteobacteria</taxon>
        <taxon>Pseudomonadales</taxon>
        <taxon>Pseudomonadaceae</taxon>
        <taxon>Pseudomonas</taxon>
    </lineage>
</organism>
<evidence type="ECO:0000313" key="8">
    <source>
        <dbReference type="Proteomes" id="UP000297734"/>
    </source>
</evidence>
<evidence type="ECO:0000313" key="7">
    <source>
        <dbReference type="EMBL" id="TFY92866.1"/>
    </source>
</evidence>
<dbReference type="PANTHER" id="PTHR30471:SF3">
    <property type="entry name" value="UPF0758 PROTEIN YEES-RELATED"/>
    <property type="match status" value="1"/>
</dbReference>
<keyword evidence="3" id="KW-0378">Hydrolase</keyword>
<name>A0A4Z0B1E0_9PSED</name>
<evidence type="ECO:0000256" key="4">
    <source>
        <dbReference type="ARBA" id="ARBA00022833"/>
    </source>
</evidence>
<evidence type="ECO:0000256" key="3">
    <source>
        <dbReference type="ARBA" id="ARBA00022801"/>
    </source>
</evidence>
<sequence>MNSSLSIQDSVQLFNMLSTQHEDWIVARAMEIVEQRVFRRDLSLIDSEATKNYLRVKLAEQRNEVFVALFMDAQNRVIAYEELFKGTVSQAVVYPRGVLAKALEHNAASVIFSHNHPSGVTTPSEVDKVLTAELKTVLAAIDVRVLDHVIIGQGEPFSFAEMGLL</sequence>
<feature type="domain" description="MPN" evidence="6">
    <location>
        <begin position="43"/>
        <end position="165"/>
    </location>
</feature>
<dbReference type="CDD" id="cd08071">
    <property type="entry name" value="MPN_DUF2466"/>
    <property type="match status" value="1"/>
</dbReference>
<dbReference type="OrthoDB" id="9804482at2"/>
<keyword evidence="8" id="KW-1185">Reference proteome</keyword>
<dbReference type="GO" id="GO:0006508">
    <property type="term" value="P:proteolysis"/>
    <property type="evidence" value="ECO:0007669"/>
    <property type="project" value="UniProtKB-KW"/>
</dbReference>
<dbReference type="InterPro" id="IPR020891">
    <property type="entry name" value="UPF0758_CS"/>
</dbReference>
<dbReference type="InterPro" id="IPR001405">
    <property type="entry name" value="UPF0758"/>
</dbReference>
<keyword evidence="5" id="KW-0482">Metalloprotease</keyword>
<dbReference type="Pfam" id="PF04002">
    <property type="entry name" value="RadC"/>
    <property type="match status" value="1"/>
</dbReference>
<keyword evidence="2" id="KW-0479">Metal-binding</keyword>
<dbReference type="Proteomes" id="UP000297734">
    <property type="component" value="Unassembled WGS sequence"/>
</dbReference>
<accession>A0A4Z0B1E0</accession>
<proteinExistence type="predicted"/>
<dbReference type="PROSITE" id="PS50249">
    <property type="entry name" value="MPN"/>
    <property type="match status" value="1"/>
</dbReference>
<evidence type="ECO:0000256" key="2">
    <source>
        <dbReference type="ARBA" id="ARBA00022723"/>
    </source>
</evidence>
<gene>
    <name evidence="7" type="primary">radC</name>
    <name evidence="7" type="ORF">DYL61_16700</name>
</gene>
<dbReference type="GO" id="GO:0008237">
    <property type="term" value="F:metallopeptidase activity"/>
    <property type="evidence" value="ECO:0007669"/>
    <property type="project" value="UniProtKB-KW"/>
</dbReference>
<evidence type="ECO:0000256" key="1">
    <source>
        <dbReference type="ARBA" id="ARBA00022670"/>
    </source>
</evidence>
<reference evidence="7 8" key="1">
    <citation type="journal article" date="2019" name="Syst. Appl. Microbiol.">
        <title>New species of pathogenic Pseudomonas isolated from citrus in Tunisia: Proposal of Pseudomonas kairouanensis sp. nov. and Pseudomonas nabeulensis sp. nov.</title>
        <authorList>
            <person name="Oueslati M."/>
            <person name="Mulet M."/>
            <person name="Gomila M."/>
            <person name="Berge O."/>
            <person name="Hajlaoui M.R."/>
            <person name="Lalucat J."/>
            <person name="Sadfi-Zouaoui N."/>
            <person name="Garcia-Valdes E."/>
        </authorList>
    </citation>
    <scope>NUCLEOTIDE SEQUENCE [LARGE SCALE GENOMIC DNA]</scope>
    <source>
        <strain evidence="7 8">E10B</strain>
    </source>
</reference>
<protein>
    <submittedName>
        <fullName evidence="7">DNA repair protein RadC</fullName>
    </submittedName>
</protein>
<dbReference type="InterPro" id="IPR037518">
    <property type="entry name" value="MPN"/>
</dbReference>
<evidence type="ECO:0000256" key="5">
    <source>
        <dbReference type="ARBA" id="ARBA00023049"/>
    </source>
</evidence>
<dbReference type="Gene3D" id="3.40.140.10">
    <property type="entry name" value="Cytidine Deaminase, domain 2"/>
    <property type="match status" value="1"/>
</dbReference>
<dbReference type="PROSITE" id="PS01302">
    <property type="entry name" value="UPF0758"/>
    <property type="match status" value="1"/>
</dbReference>
<dbReference type="PANTHER" id="PTHR30471">
    <property type="entry name" value="DNA REPAIR PROTEIN RADC"/>
    <property type="match status" value="1"/>
</dbReference>
<dbReference type="AlphaFoldDB" id="A0A4Z0B1E0"/>
<dbReference type="EMBL" id="QUZT01000030">
    <property type="protein sequence ID" value="TFY92866.1"/>
    <property type="molecule type" value="Genomic_DNA"/>
</dbReference>
<dbReference type="RefSeq" id="WP_135309235.1">
    <property type="nucleotide sequence ID" value="NZ_QUZT01000030.1"/>
</dbReference>
<dbReference type="GO" id="GO:0046872">
    <property type="term" value="F:metal ion binding"/>
    <property type="evidence" value="ECO:0007669"/>
    <property type="project" value="UniProtKB-KW"/>
</dbReference>
<keyword evidence="4" id="KW-0862">Zinc</keyword>
<comment type="caution">
    <text evidence="7">The sequence shown here is derived from an EMBL/GenBank/DDBJ whole genome shotgun (WGS) entry which is preliminary data.</text>
</comment>
<evidence type="ECO:0000259" key="6">
    <source>
        <dbReference type="PROSITE" id="PS50249"/>
    </source>
</evidence>